<reference evidence="6" key="1">
    <citation type="submission" date="2023-03" db="EMBL/GenBank/DDBJ databases">
        <title>Massive genome expansion in bonnet fungi (Mycena s.s.) driven by repeated elements and novel gene families across ecological guilds.</title>
        <authorList>
            <consortium name="Lawrence Berkeley National Laboratory"/>
            <person name="Harder C.B."/>
            <person name="Miyauchi S."/>
            <person name="Viragh M."/>
            <person name="Kuo A."/>
            <person name="Thoen E."/>
            <person name="Andreopoulos B."/>
            <person name="Lu D."/>
            <person name="Skrede I."/>
            <person name="Drula E."/>
            <person name="Henrissat B."/>
            <person name="Morin E."/>
            <person name="Kohler A."/>
            <person name="Barry K."/>
            <person name="LaButti K."/>
            <person name="Morin E."/>
            <person name="Salamov A."/>
            <person name="Lipzen A."/>
            <person name="Mereny Z."/>
            <person name="Hegedus B."/>
            <person name="Baldrian P."/>
            <person name="Stursova M."/>
            <person name="Weitz H."/>
            <person name="Taylor A."/>
            <person name="Grigoriev I.V."/>
            <person name="Nagy L.G."/>
            <person name="Martin F."/>
            <person name="Kauserud H."/>
        </authorList>
    </citation>
    <scope>NUCLEOTIDE SEQUENCE</scope>
    <source>
        <strain evidence="6">CBHHK067</strain>
    </source>
</reference>
<proteinExistence type="predicted"/>
<dbReference type="SUPFAM" id="SSF53098">
    <property type="entry name" value="Ribonuclease H-like"/>
    <property type="match status" value="1"/>
</dbReference>
<comment type="subcellular location">
    <subcellularLocation>
        <location evidence="1">Nucleus</location>
    </subcellularLocation>
</comment>
<dbReference type="Proteomes" id="UP001221757">
    <property type="component" value="Unassembled WGS sequence"/>
</dbReference>
<gene>
    <name evidence="6" type="ORF">B0H17DRAFT_958142</name>
</gene>
<keyword evidence="5" id="KW-0539">Nucleus</keyword>
<keyword evidence="3" id="KW-0863">Zinc-finger</keyword>
<keyword evidence="4" id="KW-0862">Zinc</keyword>
<evidence type="ECO:0000256" key="1">
    <source>
        <dbReference type="ARBA" id="ARBA00004123"/>
    </source>
</evidence>
<dbReference type="InterPro" id="IPR012337">
    <property type="entry name" value="RNaseH-like_sf"/>
</dbReference>
<accession>A0AAD7G038</accession>
<evidence type="ECO:0000313" key="7">
    <source>
        <dbReference type="Proteomes" id="UP001221757"/>
    </source>
</evidence>
<dbReference type="InterPro" id="IPR052035">
    <property type="entry name" value="ZnF_BED_domain_contain"/>
</dbReference>
<dbReference type="EMBL" id="JARKIE010000353">
    <property type="protein sequence ID" value="KAJ7651911.1"/>
    <property type="molecule type" value="Genomic_DNA"/>
</dbReference>
<dbReference type="PANTHER" id="PTHR46481:SF10">
    <property type="entry name" value="ZINC FINGER BED DOMAIN-CONTAINING PROTEIN 39"/>
    <property type="match status" value="1"/>
</dbReference>
<organism evidence="6 7">
    <name type="scientific">Mycena rosella</name>
    <name type="common">Pink bonnet</name>
    <name type="synonym">Agaricus rosellus</name>
    <dbReference type="NCBI Taxonomy" id="1033263"/>
    <lineage>
        <taxon>Eukaryota</taxon>
        <taxon>Fungi</taxon>
        <taxon>Dikarya</taxon>
        <taxon>Basidiomycota</taxon>
        <taxon>Agaricomycotina</taxon>
        <taxon>Agaricomycetes</taxon>
        <taxon>Agaricomycetidae</taxon>
        <taxon>Agaricales</taxon>
        <taxon>Marasmiineae</taxon>
        <taxon>Mycenaceae</taxon>
        <taxon>Mycena</taxon>
    </lineage>
</organism>
<evidence type="ECO:0000256" key="5">
    <source>
        <dbReference type="ARBA" id="ARBA00023242"/>
    </source>
</evidence>
<keyword evidence="2" id="KW-0479">Metal-binding</keyword>
<dbReference type="GO" id="GO:0005634">
    <property type="term" value="C:nucleus"/>
    <property type="evidence" value="ECO:0007669"/>
    <property type="project" value="UniProtKB-SubCell"/>
</dbReference>
<feature type="non-terminal residue" evidence="6">
    <location>
        <position position="172"/>
    </location>
</feature>
<dbReference type="AlphaFoldDB" id="A0AAD7G038"/>
<name>A0AAD7G038_MYCRO</name>
<protein>
    <submittedName>
        <fullName evidence="6">Uncharacterized protein</fullName>
    </submittedName>
</protein>
<evidence type="ECO:0000313" key="6">
    <source>
        <dbReference type="EMBL" id="KAJ7651911.1"/>
    </source>
</evidence>
<comment type="caution">
    <text evidence="6">The sequence shown here is derived from an EMBL/GenBank/DDBJ whole genome shotgun (WGS) entry which is preliminary data.</text>
</comment>
<dbReference type="GO" id="GO:0008270">
    <property type="term" value="F:zinc ion binding"/>
    <property type="evidence" value="ECO:0007669"/>
    <property type="project" value="UniProtKB-KW"/>
</dbReference>
<sequence>VRKLAFSIVHSTTIALPAWRKACKQHGMQARLIPRDVRTRWNSVYDMLSVAVAYKAVINSFTGNRELGFRKYDLTNAQWSLLEDMLHIFKDATLYFSNENHCTIPQVLTTMDKVDDLITATVTTSAVQGPGPKRALHPSIKSALKLAKATLNKYYSHTDSSNIHCIAMGKFQ</sequence>
<evidence type="ECO:0000256" key="3">
    <source>
        <dbReference type="ARBA" id="ARBA00022771"/>
    </source>
</evidence>
<evidence type="ECO:0000256" key="2">
    <source>
        <dbReference type="ARBA" id="ARBA00022723"/>
    </source>
</evidence>
<dbReference type="PANTHER" id="PTHR46481">
    <property type="entry name" value="ZINC FINGER BED DOMAIN-CONTAINING PROTEIN 4"/>
    <property type="match status" value="1"/>
</dbReference>
<keyword evidence="7" id="KW-1185">Reference proteome</keyword>
<evidence type="ECO:0000256" key="4">
    <source>
        <dbReference type="ARBA" id="ARBA00022833"/>
    </source>
</evidence>